<dbReference type="GO" id="GO:0016787">
    <property type="term" value="F:hydrolase activity"/>
    <property type="evidence" value="ECO:0007669"/>
    <property type="project" value="UniProtKB-KW"/>
</dbReference>
<dbReference type="OrthoDB" id="416777at2759"/>
<organism evidence="7 8">
    <name type="scientific">Pleodorina starrii</name>
    <dbReference type="NCBI Taxonomy" id="330485"/>
    <lineage>
        <taxon>Eukaryota</taxon>
        <taxon>Viridiplantae</taxon>
        <taxon>Chlorophyta</taxon>
        <taxon>core chlorophytes</taxon>
        <taxon>Chlorophyceae</taxon>
        <taxon>CS clade</taxon>
        <taxon>Chlamydomonadales</taxon>
        <taxon>Volvocaceae</taxon>
        <taxon>Pleodorina</taxon>
    </lineage>
</organism>
<evidence type="ECO:0000313" key="8">
    <source>
        <dbReference type="Proteomes" id="UP001165080"/>
    </source>
</evidence>
<dbReference type="PANTHER" id="PTHR21314">
    <property type="entry name" value="QUEUOSINE 5'-PHOSPHATE N-GLYCOSYLASE_HYDROLASE-RELATED"/>
    <property type="match status" value="1"/>
</dbReference>
<comment type="catalytic activity">
    <reaction evidence="5 6">
        <text>queuosine 5'-phosphate + H2O = queuine + D-ribose 5-phosphate</text>
        <dbReference type="Rhea" id="RHEA:75387"/>
        <dbReference type="ChEBI" id="CHEBI:15377"/>
        <dbReference type="ChEBI" id="CHEBI:17433"/>
        <dbReference type="ChEBI" id="CHEBI:78346"/>
        <dbReference type="ChEBI" id="CHEBI:194371"/>
    </reaction>
    <physiologicalReaction direction="left-to-right" evidence="5 6">
        <dbReference type="Rhea" id="RHEA:75388"/>
    </physiologicalReaction>
</comment>
<dbReference type="AlphaFoldDB" id="A0A9W6BJJ3"/>
<evidence type="ECO:0000256" key="5">
    <source>
        <dbReference type="ARBA" id="ARBA00048204"/>
    </source>
</evidence>
<comment type="function">
    <text evidence="6">Catalyzes the hydrolysis of queuosine 5'-phosphate, releasing the nucleobase queuine (q). Is required for salvage of queuine from exogenous queuosine (Q) that is imported and then converted to queuosine 5'-phosphate intracellularly.</text>
</comment>
<evidence type="ECO:0000256" key="3">
    <source>
        <dbReference type="ARBA" id="ARBA00035306"/>
    </source>
</evidence>
<gene>
    <name evidence="7" type="primary">PLEST002233</name>
    <name evidence="7" type="ORF">PLESTB_000736000</name>
</gene>
<evidence type="ECO:0000256" key="1">
    <source>
        <dbReference type="ARBA" id="ARBA00022801"/>
    </source>
</evidence>
<accession>A0A9W6BJJ3</accession>
<comment type="caution">
    <text evidence="7">The sequence shown here is derived from an EMBL/GenBank/DDBJ whole genome shotgun (WGS) entry which is preliminary data.</text>
</comment>
<evidence type="ECO:0000256" key="2">
    <source>
        <dbReference type="ARBA" id="ARBA00035119"/>
    </source>
</evidence>
<evidence type="ECO:0000256" key="6">
    <source>
        <dbReference type="RuleBase" id="RU365002"/>
    </source>
</evidence>
<keyword evidence="8" id="KW-1185">Reference proteome</keyword>
<evidence type="ECO:0000313" key="7">
    <source>
        <dbReference type="EMBL" id="GLC53357.1"/>
    </source>
</evidence>
<reference evidence="7 8" key="1">
    <citation type="journal article" date="2023" name="Commun. Biol.">
        <title>Reorganization of the ancestral sex-determining regions during the evolution of trioecy in Pleodorina starrii.</title>
        <authorList>
            <person name="Takahashi K."/>
            <person name="Suzuki S."/>
            <person name="Kawai-Toyooka H."/>
            <person name="Yamamoto K."/>
            <person name="Hamaji T."/>
            <person name="Ootsuki R."/>
            <person name="Yamaguchi H."/>
            <person name="Kawachi M."/>
            <person name="Higashiyama T."/>
            <person name="Nozaki H."/>
        </authorList>
    </citation>
    <scope>NUCLEOTIDE SEQUENCE [LARGE SCALE GENOMIC DNA]</scope>
    <source>
        <strain evidence="7 8">NIES-4479</strain>
    </source>
</reference>
<sequence>MEPGYANMLAMARESTARASEHHSAPLPWLVTSSLEPAINAVKITAQFVADRAEHVQISQKGISDAVNDLSLDKLAELTAPTAYNHDLHYVDGGPLTVQYLLVVDALNFCFWPDEELEYEHLSKGVKAALEADPTVLDADKLLWSTGEDVQRLLGWSKPVPLQDERARLLREVGSALLQHFNGQAAKMVEAAGGSALTLVQMVAQLFPGFRDHAVYKGHQVFLYKRAQIFVGDVYGAFGGEGLGTFWDIDQLTMFADYRVPVVLRNMGILSYSEELAAKVERREMIAAGSAEEVEIRACTVVAVERMREAIAHKFLGTGAQLPHAIQLDWWLWELGERDRKTHPPHHRTLTVYY</sequence>
<dbReference type="InterPro" id="IPR019438">
    <property type="entry name" value="Q_salvage"/>
</dbReference>
<dbReference type="Proteomes" id="UP001165080">
    <property type="component" value="Unassembled WGS sequence"/>
</dbReference>
<dbReference type="Pfam" id="PF10343">
    <property type="entry name" value="Q_salvage"/>
    <property type="match status" value="1"/>
</dbReference>
<dbReference type="PANTHER" id="PTHR21314:SF0">
    <property type="entry name" value="QUEUOSINE 5'-PHOSPHATE N-GLYCOSYLASE_HYDROLASE"/>
    <property type="match status" value="1"/>
</dbReference>
<comment type="similarity">
    <text evidence="2 6">Belongs to the QNG1 protein family.</text>
</comment>
<keyword evidence="1 6" id="KW-0378">Hydrolase</keyword>
<evidence type="ECO:0000256" key="4">
    <source>
        <dbReference type="ARBA" id="ARBA00035393"/>
    </source>
</evidence>
<dbReference type="GO" id="GO:0006400">
    <property type="term" value="P:tRNA modification"/>
    <property type="evidence" value="ECO:0007669"/>
    <property type="project" value="TreeGrafter"/>
</dbReference>
<name>A0A9W6BJJ3_9CHLO</name>
<proteinExistence type="inferred from homology"/>
<dbReference type="EMBL" id="BRXU01000007">
    <property type="protein sequence ID" value="GLC53357.1"/>
    <property type="molecule type" value="Genomic_DNA"/>
</dbReference>
<dbReference type="EC" id="3.2.2.-" evidence="6"/>
<protein>
    <recommendedName>
        <fullName evidence="3 6">Queuosine 5'-phosphate N-glycosylase/hydrolase</fullName>
        <ecNumber evidence="6">3.2.2.-</ecNumber>
    </recommendedName>
    <alternativeName>
        <fullName evidence="4 6">Queuosine-nucleotide N-glycosylase/hydrolase</fullName>
    </alternativeName>
</protein>